<sequence length="203" mass="22434">MANLIITRAQKISKGLIAIGALAGAILALKEFGSLFISNEPEVYDEDWIPLVYEDIDQFREFLDRNNGAKVTINSSIAMDAVLPINYLIHQACDMKIPGHSEGDEGNTFYSFGLPTFSKDFDSADLKSAIYSEKSQGLSFSPQILSKVKCLDTLRIELIDPSTFRWSYGGTGTQSLPLSGTFKVTTRAFSGPSIEYTLRQIEE</sequence>
<comment type="caution">
    <text evidence="2">The sequence shown here is derived from an EMBL/GenBank/DDBJ whole genome shotgun (WGS) entry which is preliminary data.</text>
</comment>
<feature type="transmembrane region" description="Helical" evidence="1">
    <location>
        <begin position="12"/>
        <end position="29"/>
    </location>
</feature>
<evidence type="ECO:0000313" key="3">
    <source>
        <dbReference type="Proteomes" id="UP000235861"/>
    </source>
</evidence>
<dbReference type="AlphaFoldDB" id="A0A2H9U4Z5"/>
<keyword evidence="1" id="KW-0472">Membrane</keyword>
<proteinExistence type="predicted"/>
<keyword evidence="1" id="KW-0812">Transmembrane</keyword>
<dbReference type="Proteomes" id="UP000235861">
    <property type="component" value="Unassembled WGS sequence"/>
</dbReference>
<organism evidence="2 3">
    <name type="scientific">Aeromonas cavernicola</name>
    <dbReference type="NCBI Taxonomy" id="1006623"/>
    <lineage>
        <taxon>Bacteria</taxon>
        <taxon>Pseudomonadati</taxon>
        <taxon>Pseudomonadota</taxon>
        <taxon>Gammaproteobacteria</taxon>
        <taxon>Aeromonadales</taxon>
        <taxon>Aeromonadaceae</taxon>
        <taxon>Aeromonas</taxon>
    </lineage>
</organism>
<keyword evidence="1" id="KW-1133">Transmembrane helix</keyword>
<name>A0A2H9U4Z5_9GAMM</name>
<accession>A0A2H9U4Z5</accession>
<gene>
    <name evidence="2" type="ORF">CUC53_08930</name>
</gene>
<dbReference type="EMBL" id="PGGC01000079">
    <property type="protein sequence ID" value="PJG59102.1"/>
    <property type="molecule type" value="Genomic_DNA"/>
</dbReference>
<evidence type="ECO:0000256" key="1">
    <source>
        <dbReference type="SAM" id="Phobius"/>
    </source>
</evidence>
<protein>
    <submittedName>
        <fullName evidence="2">Uncharacterized protein</fullName>
    </submittedName>
</protein>
<dbReference type="RefSeq" id="WP_100293828.1">
    <property type="nucleotide sequence ID" value="NZ_PGGC01000079.1"/>
</dbReference>
<reference evidence="2 3" key="1">
    <citation type="submission" date="2017-11" db="EMBL/GenBank/DDBJ databases">
        <title>Draft genome sequence of environmental isolate Aeromonas cavernicola sp. nov. MDC 2508.</title>
        <authorList>
            <person name="Colston S.M."/>
            <person name="Navarro A."/>
            <person name="Martinez-Murcia A.J."/>
            <person name="Graf J."/>
        </authorList>
    </citation>
    <scope>NUCLEOTIDE SEQUENCE [LARGE SCALE GENOMIC DNA]</scope>
    <source>
        <strain evidence="2 3">MDC 2508</strain>
    </source>
</reference>
<evidence type="ECO:0000313" key="2">
    <source>
        <dbReference type="EMBL" id="PJG59102.1"/>
    </source>
</evidence>
<keyword evidence="3" id="KW-1185">Reference proteome</keyword>